<gene>
    <name evidence="4" type="ORF">ACCAA_890021</name>
</gene>
<name>A0A1A8XZN5_9PROT</name>
<evidence type="ECO:0000256" key="1">
    <source>
        <dbReference type="SAM" id="MobiDB-lite"/>
    </source>
</evidence>
<reference evidence="4 5" key="1">
    <citation type="submission" date="2016-06" db="EMBL/GenBank/DDBJ databases">
        <authorList>
            <person name="Kjaerup R.B."/>
            <person name="Dalgaard T.S."/>
            <person name="Juul-Madsen H.R."/>
        </authorList>
    </citation>
    <scope>NUCLEOTIDE SEQUENCE [LARGE SCALE GENOMIC DNA]</scope>
    <source>
        <strain evidence="4">3</strain>
    </source>
</reference>
<evidence type="ECO:0000313" key="5">
    <source>
        <dbReference type="Proteomes" id="UP000199169"/>
    </source>
</evidence>
<keyword evidence="5" id="KW-1185">Reference proteome</keyword>
<proteinExistence type="predicted"/>
<dbReference type="EMBL" id="FLQX01000170">
    <property type="protein sequence ID" value="SBT10142.1"/>
    <property type="molecule type" value="Genomic_DNA"/>
</dbReference>
<feature type="compositionally biased region" description="Low complexity" evidence="1">
    <location>
        <begin position="58"/>
        <end position="71"/>
    </location>
</feature>
<accession>A0A1A8XZN5</accession>
<dbReference type="RefSeq" id="WP_186409222.1">
    <property type="nucleotide sequence ID" value="NZ_FLQX01000170.1"/>
</dbReference>
<feature type="compositionally biased region" description="Basic and acidic residues" evidence="1">
    <location>
        <begin position="76"/>
        <end position="94"/>
    </location>
</feature>
<dbReference type="InterPro" id="IPR025392">
    <property type="entry name" value="DUF4124"/>
</dbReference>
<dbReference type="AlphaFoldDB" id="A0A1A8XZN5"/>
<feature type="chain" id="PRO_5008381874" description="DUF4124 domain-containing protein" evidence="2">
    <location>
        <begin position="23"/>
        <end position="163"/>
    </location>
</feature>
<dbReference type="Proteomes" id="UP000199169">
    <property type="component" value="Unassembled WGS sequence"/>
</dbReference>
<feature type="compositionally biased region" description="Low complexity" evidence="1">
    <location>
        <begin position="95"/>
        <end position="105"/>
    </location>
</feature>
<protein>
    <recommendedName>
        <fullName evidence="3">DUF4124 domain-containing protein</fullName>
    </recommendedName>
</protein>
<feature type="signal peptide" evidence="2">
    <location>
        <begin position="1"/>
        <end position="22"/>
    </location>
</feature>
<evidence type="ECO:0000313" key="4">
    <source>
        <dbReference type="EMBL" id="SBT10142.1"/>
    </source>
</evidence>
<sequence>MKRQDLCISFALLSLLAVPAHSQDIYRCDVDGRVTYSNVPTKNCRKIILDPVNLAPAAKPAPKASTQAPTPGSFPKVDDQTQKSRDTDRRRILEGELAAEQASAEQAKRDLAEQEATVLPSERVQGGAISGGKVQERIQPYKDKVALHQRNIDAIKKEIGNLR</sequence>
<evidence type="ECO:0000256" key="2">
    <source>
        <dbReference type="SAM" id="SignalP"/>
    </source>
</evidence>
<organism evidence="4 5">
    <name type="scientific">Candidatus Accumulibacter aalborgensis</name>
    <dbReference type="NCBI Taxonomy" id="1860102"/>
    <lineage>
        <taxon>Bacteria</taxon>
        <taxon>Pseudomonadati</taxon>
        <taxon>Pseudomonadota</taxon>
        <taxon>Betaproteobacteria</taxon>
        <taxon>Candidatus Accumulibacter</taxon>
    </lineage>
</organism>
<keyword evidence="2" id="KW-0732">Signal</keyword>
<evidence type="ECO:0000259" key="3">
    <source>
        <dbReference type="Pfam" id="PF13511"/>
    </source>
</evidence>
<feature type="region of interest" description="Disordered" evidence="1">
    <location>
        <begin position="58"/>
        <end position="135"/>
    </location>
</feature>
<dbReference type="STRING" id="1860102.ACCAA_890021"/>
<feature type="domain" description="DUF4124" evidence="3">
    <location>
        <begin position="12"/>
        <end position="64"/>
    </location>
</feature>
<dbReference type="Pfam" id="PF13511">
    <property type="entry name" value="DUF4124"/>
    <property type="match status" value="1"/>
</dbReference>